<evidence type="ECO:0000313" key="3">
    <source>
        <dbReference type="Proteomes" id="UP000277582"/>
    </source>
</evidence>
<gene>
    <name evidence="2" type="ORF">D6D85_16260</name>
</gene>
<proteinExistence type="predicted"/>
<feature type="transmembrane region" description="Helical" evidence="1">
    <location>
        <begin position="157"/>
        <end position="179"/>
    </location>
</feature>
<dbReference type="EMBL" id="RCOS01000176">
    <property type="protein sequence ID" value="RSN71415.1"/>
    <property type="molecule type" value="Genomic_DNA"/>
</dbReference>
<evidence type="ECO:0000313" key="2">
    <source>
        <dbReference type="EMBL" id="RSN71415.1"/>
    </source>
</evidence>
<dbReference type="AlphaFoldDB" id="A0A3R9PBF1"/>
<dbReference type="RefSeq" id="WP_125673008.1">
    <property type="nucleotide sequence ID" value="NZ_RCOS01000176.1"/>
</dbReference>
<sequence length="261" mass="29312">MYEEIFRYGSDSLGPGMFRVLRDRLEAELGEDPFEVLERSPKRFLTAMRKVIGYRTTEAYFSMLAERLRAAGIAVTKDELIDAMEKDDPAKLELIFRNARIVTPFERMYRQKVFLQLEKAARARQRRVAIGSALLGMGMFSLVLLVVTLASTFLSQFQINIALVAGAVIAFVIAAENYLSNTNPAPKAEMMIRMRILGGAVPPVDEALHRVFTALLRERRGDYVDISLTSLSESLEMSPVDLIDSIMVLQRAGVIRVESIS</sequence>
<keyword evidence="1" id="KW-0472">Membrane</keyword>
<name>A0A3R9PBF1_9CREN</name>
<reference evidence="2 3" key="1">
    <citation type="submission" date="2018-10" db="EMBL/GenBank/DDBJ databases">
        <title>Co-occurring genomic capacity for anaerobic methane metabolism and dissimilatory sulfite reduction discovered in the Korarchaeota.</title>
        <authorList>
            <person name="Mckay L.J."/>
            <person name="Dlakic M."/>
            <person name="Fields M.W."/>
            <person name="Delmont T.O."/>
            <person name="Eren A.M."/>
            <person name="Jay Z.J."/>
            <person name="Klingelsmith K.B."/>
            <person name="Rusch D.B."/>
            <person name="Inskeep W.P."/>
        </authorList>
    </citation>
    <scope>NUCLEOTIDE SEQUENCE [LARGE SCALE GENOMIC DNA]</scope>
    <source>
        <strain evidence="2 3">MDKW</strain>
    </source>
</reference>
<keyword evidence="1" id="KW-0812">Transmembrane</keyword>
<evidence type="ECO:0000256" key="1">
    <source>
        <dbReference type="SAM" id="Phobius"/>
    </source>
</evidence>
<accession>A0A3R9PBF1</accession>
<keyword evidence="3" id="KW-1185">Reference proteome</keyword>
<organism evidence="2 3">
    <name type="scientific">Candidatus Methanodesulfokora washburnensis</name>
    <dbReference type="NCBI Taxonomy" id="2478471"/>
    <lineage>
        <taxon>Archaea</taxon>
        <taxon>Thermoproteota</taxon>
        <taxon>Candidatus Korarchaeia</taxon>
        <taxon>Candidatus Korarchaeia incertae sedis</taxon>
        <taxon>Candidatus Methanodesulfokora</taxon>
    </lineage>
</organism>
<comment type="caution">
    <text evidence="2">The sequence shown here is derived from an EMBL/GenBank/DDBJ whole genome shotgun (WGS) entry which is preliminary data.</text>
</comment>
<dbReference type="Proteomes" id="UP000277582">
    <property type="component" value="Unassembled WGS sequence"/>
</dbReference>
<protein>
    <submittedName>
        <fullName evidence="2">Uncharacterized protein</fullName>
    </submittedName>
</protein>
<keyword evidence="1" id="KW-1133">Transmembrane helix</keyword>
<feature type="transmembrane region" description="Helical" evidence="1">
    <location>
        <begin position="128"/>
        <end position="151"/>
    </location>
</feature>